<dbReference type="Proteomes" id="UP000045706">
    <property type="component" value="Unassembled WGS sequence"/>
</dbReference>
<feature type="coiled-coil region" evidence="1">
    <location>
        <begin position="316"/>
        <end position="343"/>
    </location>
</feature>
<keyword evidence="3" id="KW-0472">Membrane</keyword>
<evidence type="ECO:0000256" key="1">
    <source>
        <dbReference type="SAM" id="Coils"/>
    </source>
</evidence>
<feature type="domain" description="Acyltransferase 3" evidence="4">
    <location>
        <begin position="98"/>
        <end position="509"/>
    </location>
</feature>
<dbReference type="GO" id="GO:0016747">
    <property type="term" value="F:acyltransferase activity, transferring groups other than amino-acyl groups"/>
    <property type="evidence" value="ECO:0007669"/>
    <property type="project" value="InterPro"/>
</dbReference>
<dbReference type="EMBL" id="CVQI01031335">
    <property type="protein sequence ID" value="CRK38365.1"/>
    <property type="molecule type" value="Genomic_DNA"/>
</dbReference>
<evidence type="ECO:0000313" key="8">
    <source>
        <dbReference type="Proteomes" id="UP000045706"/>
    </source>
</evidence>
<keyword evidence="1" id="KW-0175">Coiled coil</keyword>
<proteinExistence type="predicted"/>
<gene>
    <name evidence="5" type="ORF">BN1708_014256</name>
    <name evidence="6" type="ORF">BN1723_015307</name>
</gene>
<feature type="transmembrane region" description="Helical" evidence="3">
    <location>
        <begin position="367"/>
        <end position="385"/>
    </location>
</feature>
<evidence type="ECO:0000313" key="5">
    <source>
        <dbReference type="EMBL" id="CRK25630.1"/>
    </source>
</evidence>
<dbReference type="EMBL" id="CVQH01019113">
    <property type="protein sequence ID" value="CRK25630.1"/>
    <property type="molecule type" value="Genomic_DNA"/>
</dbReference>
<reference evidence="7 8" key="1">
    <citation type="submission" date="2015-05" db="EMBL/GenBank/DDBJ databases">
        <authorList>
            <person name="Fogelqvist Johan"/>
        </authorList>
    </citation>
    <scope>NUCLEOTIDE SEQUENCE [LARGE SCALE GENOMIC DNA]</scope>
    <source>
        <strain evidence="5">VL1</strain>
        <strain evidence="6">VL2</strain>
    </source>
</reference>
<accession>A0A0G4LVL9</accession>
<dbReference type="InterPro" id="IPR050879">
    <property type="entry name" value="Acyltransferase_3"/>
</dbReference>
<dbReference type="AlphaFoldDB" id="A0A0G4LVL9"/>
<feature type="transmembrane region" description="Helical" evidence="3">
    <location>
        <begin position="492"/>
        <end position="510"/>
    </location>
</feature>
<protein>
    <recommendedName>
        <fullName evidence="4">Acyltransferase 3 domain-containing protein</fullName>
    </recommendedName>
</protein>
<feature type="non-terminal residue" evidence="5">
    <location>
        <position position="536"/>
    </location>
</feature>
<keyword evidence="3" id="KW-0812">Transmembrane</keyword>
<feature type="transmembrane region" description="Helical" evidence="3">
    <location>
        <begin position="101"/>
        <end position="117"/>
    </location>
</feature>
<name>A0A0G4LVL9_VERLO</name>
<feature type="transmembrane region" description="Helical" evidence="3">
    <location>
        <begin position="149"/>
        <end position="170"/>
    </location>
</feature>
<evidence type="ECO:0000256" key="2">
    <source>
        <dbReference type="SAM" id="MobiDB-lite"/>
    </source>
</evidence>
<keyword evidence="7" id="KW-1185">Reference proteome</keyword>
<dbReference type="PANTHER" id="PTHR23028:SF134">
    <property type="entry name" value="PUTATIVE (AFU_ORTHOLOGUE AFUA_4G08520)-RELATED"/>
    <property type="match status" value="1"/>
</dbReference>
<dbReference type="InterPro" id="IPR002656">
    <property type="entry name" value="Acyl_transf_3_dom"/>
</dbReference>
<dbReference type="STRING" id="100787.A0A0G4LVL9"/>
<evidence type="ECO:0000256" key="3">
    <source>
        <dbReference type="SAM" id="Phobius"/>
    </source>
</evidence>
<dbReference type="Proteomes" id="UP000044602">
    <property type="component" value="Unassembled WGS sequence"/>
</dbReference>
<feature type="compositionally biased region" description="Low complexity" evidence="2">
    <location>
        <begin position="28"/>
        <end position="44"/>
    </location>
</feature>
<evidence type="ECO:0000313" key="6">
    <source>
        <dbReference type="EMBL" id="CRK38365.1"/>
    </source>
</evidence>
<feature type="transmembrane region" description="Helical" evidence="3">
    <location>
        <begin position="260"/>
        <end position="280"/>
    </location>
</feature>
<dbReference type="Pfam" id="PF01757">
    <property type="entry name" value="Acyl_transf_3"/>
    <property type="match status" value="1"/>
</dbReference>
<evidence type="ECO:0000259" key="4">
    <source>
        <dbReference type="Pfam" id="PF01757"/>
    </source>
</evidence>
<sequence length="536" mass="60904">MLSLTLRSVRGAINHISTRSLSPSYTPLALSPSQDSSTSSPTASFNGEADFDSLPAQGTARSTAYNRLLAFLFFLLPSFIQSRIRPGAFKPRRMHPTSWLDGLRGVASLIVFFFHFTDDTHKGLLMSYGVQRDGDKAASSPLQLPFLRVIFAGKPMVHIFFVISGFVLAYKPLRQIRARQFDSLQKTLASSVFRRGFRLFLPTLVSTFIIMFLRYYGWIPRKAKGSLYEQFDQWQHEVIKILGFIWQWDSSRTPDYDSHLWTIPIEMSFSMLLFVVVTGLSHVKTYVRLAAAVGLGAFCLRHGHYAGWEFMAGVVLAEVQLIQDAHKERKAALEQNKEAAYIESSVGTAGLSDSTADGSRRRSVAKLIFQGFLIVNLIFALYVAGWPREKWEETPAIDFLLQHTPEPYRSRGQSWPIFIWYAIGAVQIVLALQQIEPLRRVFNTKPAQYLADVSYSLYICHGPVMKVLHHRLMPYLWEPVGGIQGADMGGRFLVWFFGLTIMAIPVFWVSDIFLRVVDNKCVEFARWIEKKCVIDE</sequence>
<organism evidence="5 7">
    <name type="scientific">Verticillium longisporum</name>
    <name type="common">Verticillium dahliae var. longisporum</name>
    <dbReference type="NCBI Taxonomy" id="100787"/>
    <lineage>
        <taxon>Eukaryota</taxon>
        <taxon>Fungi</taxon>
        <taxon>Dikarya</taxon>
        <taxon>Ascomycota</taxon>
        <taxon>Pezizomycotina</taxon>
        <taxon>Sordariomycetes</taxon>
        <taxon>Hypocreomycetidae</taxon>
        <taxon>Glomerellales</taxon>
        <taxon>Plectosphaerellaceae</taxon>
        <taxon>Verticillium</taxon>
    </lineage>
</organism>
<evidence type="ECO:0000313" key="7">
    <source>
        <dbReference type="Proteomes" id="UP000044602"/>
    </source>
</evidence>
<feature type="transmembrane region" description="Helical" evidence="3">
    <location>
        <begin position="415"/>
        <end position="432"/>
    </location>
</feature>
<dbReference type="PANTHER" id="PTHR23028">
    <property type="entry name" value="ACETYLTRANSFERASE"/>
    <property type="match status" value="1"/>
</dbReference>
<feature type="transmembrane region" description="Helical" evidence="3">
    <location>
        <begin position="199"/>
        <end position="218"/>
    </location>
</feature>
<keyword evidence="3" id="KW-1133">Transmembrane helix</keyword>
<feature type="region of interest" description="Disordered" evidence="2">
    <location>
        <begin position="24"/>
        <end position="44"/>
    </location>
</feature>